<dbReference type="EMBL" id="CU469464">
    <property type="protein sequence ID" value="CAP18655.1"/>
    <property type="molecule type" value="Genomic_DNA"/>
</dbReference>
<organism evidence="11">
    <name type="scientific">Phytoplasma mali (strain AT)</name>
    <dbReference type="NCBI Taxonomy" id="482235"/>
    <lineage>
        <taxon>Bacteria</taxon>
        <taxon>Bacillati</taxon>
        <taxon>Mycoplasmatota</taxon>
        <taxon>Mollicutes</taxon>
        <taxon>Acholeplasmatales</taxon>
        <taxon>Acholeplasmataceae</taxon>
        <taxon>Candidatus Phytoplasma</taxon>
        <taxon>16SrX (Apple proliferation group)</taxon>
    </lineage>
</organism>
<dbReference type="Pfam" id="PF00081">
    <property type="entry name" value="Sod_Fe_N"/>
    <property type="match status" value="1"/>
</dbReference>
<dbReference type="InterPro" id="IPR036314">
    <property type="entry name" value="SOD_C_sf"/>
</dbReference>
<feature type="binding site" evidence="5">
    <location>
        <position position="82"/>
    </location>
    <ligand>
        <name>Mn(2+)</name>
        <dbReference type="ChEBI" id="CHEBI:29035"/>
    </ligand>
</feature>
<dbReference type="PANTHER" id="PTHR43595">
    <property type="entry name" value="37S RIBOSOMAL PROTEIN S26, MITOCHONDRIAL"/>
    <property type="match status" value="1"/>
</dbReference>
<dbReference type="EC" id="1.15.1.1" evidence="2 6"/>
<dbReference type="Proteomes" id="UP000002020">
    <property type="component" value="Chromosome"/>
</dbReference>
<dbReference type="InterPro" id="IPR019832">
    <property type="entry name" value="Mn/Fe_SOD_C"/>
</dbReference>
<dbReference type="KEGG" id="pml:ATP_00468"/>
<accession>B3R053</accession>
<reference evidence="9 11" key="1">
    <citation type="journal article" date="2008" name="BMC Genomics">
        <title>The linear chromosome of the plant-pathogenic mycoplasma 'Candidatus Phytoplasma mali'.</title>
        <authorList>
            <person name="Kube M."/>
            <person name="Schneider B."/>
            <person name="Kuhl H."/>
            <person name="Dandekar T."/>
            <person name="Heitmann K."/>
            <person name="Migdoll A.M."/>
            <person name="Reinhardt R."/>
            <person name="Seemueller E."/>
        </authorList>
    </citation>
    <scope>NUCLEOTIDE SEQUENCE [LARGE SCALE GENOMIC DNA]</scope>
    <source>
        <strain evidence="9 11">AT</strain>
    </source>
</reference>
<feature type="binding site" evidence="5">
    <location>
        <position position="28"/>
    </location>
    <ligand>
        <name>Mn(2+)</name>
        <dbReference type="ChEBI" id="CHEBI:29035"/>
    </ligand>
</feature>
<dbReference type="EMBL" id="CU469464">
    <property type="protein sequence ID" value="CAP18217.1"/>
    <property type="molecule type" value="Genomic_DNA"/>
</dbReference>
<feature type="domain" description="Manganese/iron superoxide dismutase N-terminal" evidence="7">
    <location>
        <begin position="4"/>
        <end position="89"/>
    </location>
</feature>
<dbReference type="PROSITE" id="PS00088">
    <property type="entry name" value="SOD_MN"/>
    <property type="match status" value="1"/>
</dbReference>
<evidence type="ECO:0000313" key="10">
    <source>
        <dbReference type="EMBL" id="CAP18655.1"/>
    </source>
</evidence>
<dbReference type="Gene3D" id="1.10.287.990">
    <property type="entry name" value="Fe,Mn superoxide dismutase (SOD) domain"/>
    <property type="match status" value="1"/>
</dbReference>
<proteinExistence type="inferred from homology"/>
<dbReference type="InterPro" id="IPR001189">
    <property type="entry name" value="Mn/Fe_SOD"/>
</dbReference>
<dbReference type="PRINTS" id="PR01703">
    <property type="entry name" value="MNSODISMTASE"/>
</dbReference>
<dbReference type="FunFam" id="1.10.287.990:FF:000001">
    <property type="entry name" value="Superoxide dismutase"/>
    <property type="match status" value="1"/>
</dbReference>
<evidence type="ECO:0000256" key="6">
    <source>
        <dbReference type="RuleBase" id="RU000414"/>
    </source>
</evidence>
<keyword evidence="4 6" id="KW-0560">Oxidoreductase</keyword>
<dbReference type="Pfam" id="PF02777">
    <property type="entry name" value="Sod_Fe_C"/>
    <property type="match status" value="1"/>
</dbReference>
<evidence type="ECO:0000259" key="7">
    <source>
        <dbReference type="Pfam" id="PF00081"/>
    </source>
</evidence>
<dbReference type="InterPro" id="IPR036324">
    <property type="entry name" value="Mn/Fe_SOD_N_sf"/>
</dbReference>
<evidence type="ECO:0000256" key="2">
    <source>
        <dbReference type="ARBA" id="ARBA00012682"/>
    </source>
</evidence>
<comment type="similarity">
    <text evidence="1 6">Belongs to the iron/manganese superoxide dismutase family.</text>
</comment>
<feature type="domain" description="Manganese/iron superoxide dismutase C-terminal" evidence="8">
    <location>
        <begin position="97"/>
        <end position="195"/>
    </location>
</feature>
<evidence type="ECO:0000313" key="11">
    <source>
        <dbReference type="Proteomes" id="UP000002020"/>
    </source>
</evidence>
<evidence type="ECO:0000256" key="5">
    <source>
        <dbReference type="PIRSR" id="PIRSR000349-1"/>
    </source>
</evidence>
<dbReference type="AlphaFoldDB" id="B3R053"/>
<keyword evidence="3 5" id="KW-0479">Metal-binding</keyword>
<feature type="binding site" evidence="5">
    <location>
        <position position="164"/>
    </location>
    <ligand>
        <name>Mn(2+)</name>
        <dbReference type="ChEBI" id="CHEBI:29035"/>
    </ligand>
</feature>
<evidence type="ECO:0000313" key="9">
    <source>
        <dbReference type="EMBL" id="CAP18217.1"/>
    </source>
</evidence>
<comment type="function">
    <text evidence="6">Destroys radicals which are normally produced within the cells and which are toxic to biological systems.</text>
</comment>
<evidence type="ECO:0000259" key="8">
    <source>
        <dbReference type="Pfam" id="PF02777"/>
    </source>
</evidence>
<protein>
    <recommendedName>
        <fullName evidence="2 6">Superoxide dismutase</fullName>
        <ecNumber evidence="2 6">1.15.1.1</ecNumber>
    </recommendedName>
</protein>
<sequence>MLNFKLPELSYNYDALEPFFDAKTMEIHYTKHHQTYVDNFNQALKNYPNLNYSLEAMLTDLNLVPIAIRTVVQNHGGGHFNHSFFWKILKLNYQKTPKNELANLINRHFESLENFKNEFIAAGKKLFGSGWVWLLLTFDQKLIITTTINQNTPLHLGTPLLGLDLWEHAYYLSYQNRRPDYIEAFFSVINWSQVEYNLTSVLKK</sequence>
<name>B3R053_PHYMT</name>
<dbReference type="PIRSF" id="PIRSF000349">
    <property type="entry name" value="SODismutase"/>
    <property type="match status" value="1"/>
</dbReference>
<dbReference type="GO" id="GO:0004784">
    <property type="term" value="F:superoxide dismutase activity"/>
    <property type="evidence" value="ECO:0007669"/>
    <property type="project" value="UniProtKB-EC"/>
</dbReference>
<dbReference type="STRING" id="37692.ATP_00030"/>
<keyword evidence="11" id="KW-1185">Reference proteome</keyword>
<feature type="binding site" evidence="5">
    <location>
        <position position="168"/>
    </location>
    <ligand>
        <name>Mn(2+)</name>
        <dbReference type="ChEBI" id="CHEBI:29035"/>
    </ligand>
</feature>
<dbReference type="InterPro" id="IPR019831">
    <property type="entry name" value="Mn/Fe_SOD_N"/>
</dbReference>
<evidence type="ECO:0000256" key="4">
    <source>
        <dbReference type="ARBA" id="ARBA00023002"/>
    </source>
</evidence>
<dbReference type="SUPFAM" id="SSF46609">
    <property type="entry name" value="Fe,Mn superoxide dismutase (SOD), N-terminal domain"/>
    <property type="match status" value="1"/>
</dbReference>
<evidence type="ECO:0000256" key="1">
    <source>
        <dbReference type="ARBA" id="ARBA00008714"/>
    </source>
</evidence>
<dbReference type="GO" id="GO:0005737">
    <property type="term" value="C:cytoplasm"/>
    <property type="evidence" value="ECO:0007669"/>
    <property type="project" value="TreeGrafter"/>
</dbReference>
<comment type="catalytic activity">
    <reaction evidence="6">
        <text>2 superoxide + 2 H(+) = H2O2 + O2</text>
        <dbReference type="Rhea" id="RHEA:20696"/>
        <dbReference type="ChEBI" id="CHEBI:15378"/>
        <dbReference type="ChEBI" id="CHEBI:15379"/>
        <dbReference type="ChEBI" id="CHEBI:16240"/>
        <dbReference type="ChEBI" id="CHEBI:18421"/>
        <dbReference type="EC" id="1.15.1.1"/>
    </reaction>
</comment>
<dbReference type="Gene3D" id="3.55.40.20">
    <property type="entry name" value="Iron/manganese superoxide dismutase, C-terminal domain"/>
    <property type="match status" value="1"/>
</dbReference>
<dbReference type="PANTHER" id="PTHR43595:SF2">
    <property type="entry name" value="SMALL RIBOSOMAL SUBUNIT PROTEIN MS42"/>
    <property type="match status" value="1"/>
</dbReference>
<dbReference type="SUPFAM" id="SSF54719">
    <property type="entry name" value="Fe,Mn superoxide dismutase (SOD), C-terminal domain"/>
    <property type="match status" value="1"/>
</dbReference>
<evidence type="ECO:0000256" key="3">
    <source>
        <dbReference type="ARBA" id="ARBA00022723"/>
    </source>
</evidence>
<dbReference type="KEGG" id="pml:ATP_00030"/>
<dbReference type="eggNOG" id="COG0605">
    <property type="taxonomic scope" value="Bacteria"/>
</dbReference>
<dbReference type="HOGENOM" id="CLU_031625_0_1_14"/>
<gene>
    <name evidence="9" type="primary">sodA</name>
    <name evidence="9" type="ordered locus">ATP_00030</name>
    <name evidence="10" type="ordered locus">ATP_00468</name>
</gene>
<dbReference type="GO" id="GO:0046872">
    <property type="term" value="F:metal ion binding"/>
    <property type="evidence" value="ECO:0007669"/>
    <property type="project" value="UniProtKB-KW"/>
</dbReference>
<dbReference type="InterPro" id="IPR019833">
    <property type="entry name" value="Mn/Fe_SOD_BS"/>
</dbReference>